<name>A0A7S0T1Y9_9CHLO</name>
<sequence length="136" mass="14355">MTQKHTPTALSHEARVTVLERAPNRRCAPSLYAPSERRTGQMMATPAGQSKLTPEEVKDELAHLTALAGVSLRPEVFDVLLELTRLNVVPTAIAQVLKSLCTKSQSRASMGAASTGGTFVSAGTAQQQTSLGGGVR</sequence>
<dbReference type="PANTHER" id="PTHR28578:SF2">
    <property type="entry name" value="MITOTIC-SPINDLE ORGANIZING PROTEIN 2"/>
    <property type="match status" value="1"/>
</dbReference>
<evidence type="ECO:0000256" key="1">
    <source>
        <dbReference type="ARBA" id="ARBA00004186"/>
    </source>
</evidence>
<keyword evidence="4" id="KW-0963">Cytoplasm</keyword>
<keyword evidence="5" id="KW-0206">Cytoskeleton</keyword>
<evidence type="ECO:0000256" key="6">
    <source>
        <dbReference type="SAM" id="MobiDB-lite"/>
    </source>
</evidence>
<evidence type="ECO:0000313" key="7">
    <source>
        <dbReference type="EMBL" id="CAD8723067.1"/>
    </source>
</evidence>
<organism evidence="7">
    <name type="scientific">Mantoniella antarctica</name>
    <dbReference type="NCBI Taxonomy" id="81844"/>
    <lineage>
        <taxon>Eukaryota</taxon>
        <taxon>Viridiplantae</taxon>
        <taxon>Chlorophyta</taxon>
        <taxon>Mamiellophyceae</taxon>
        <taxon>Mamiellales</taxon>
        <taxon>Mamiellaceae</taxon>
        <taxon>Mantoniella</taxon>
    </lineage>
</organism>
<comment type="subcellular location">
    <subcellularLocation>
        <location evidence="2">Cytoplasm</location>
        <location evidence="2">Cytoskeleton</location>
        <location evidence="2">Microtubule organizing center</location>
        <location evidence="2">Centrosome</location>
    </subcellularLocation>
    <subcellularLocation>
        <location evidence="1">Cytoplasm</location>
        <location evidence="1">Cytoskeleton</location>
        <location evidence="1">Spindle</location>
    </subcellularLocation>
</comment>
<evidence type="ECO:0000256" key="2">
    <source>
        <dbReference type="ARBA" id="ARBA00004300"/>
    </source>
</evidence>
<accession>A0A7S0T1Y9</accession>
<evidence type="ECO:0000256" key="5">
    <source>
        <dbReference type="ARBA" id="ARBA00023212"/>
    </source>
</evidence>
<reference evidence="7" key="1">
    <citation type="submission" date="2021-01" db="EMBL/GenBank/DDBJ databases">
        <authorList>
            <person name="Corre E."/>
            <person name="Pelletier E."/>
            <person name="Niang G."/>
            <person name="Scheremetjew M."/>
            <person name="Finn R."/>
            <person name="Kale V."/>
            <person name="Holt S."/>
            <person name="Cochrane G."/>
            <person name="Meng A."/>
            <person name="Brown T."/>
            <person name="Cohen L."/>
        </authorList>
    </citation>
    <scope>NUCLEOTIDE SEQUENCE</scope>
    <source>
        <strain evidence="7">SL-175</strain>
    </source>
</reference>
<protein>
    <submittedName>
        <fullName evidence="7">Uncharacterized protein</fullName>
    </submittedName>
</protein>
<comment type="similarity">
    <text evidence="3">Belongs to the MOZART2 family.</text>
</comment>
<proteinExistence type="inferred from homology"/>
<gene>
    <name evidence="7" type="ORF">MANT1106_LOCUS22283</name>
</gene>
<dbReference type="AlphaFoldDB" id="A0A7S0T1Y9"/>
<feature type="region of interest" description="Disordered" evidence="6">
    <location>
        <begin position="32"/>
        <end position="53"/>
    </location>
</feature>
<dbReference type="EMBL" id="HBFC01037449">
    <property type="protein sequence ID" value="CAD8723067.1"/>
    <property type="molecule type" value="Transcribed_RNA"/>
</dbReference>
<dbReference type="InterPro" id="IPR024332">
    <property type="entry name" value="MOZART2"/>
</dbReference>
<evidence type="ECO:0000256" key="3">
    <source>
        <dbReference type="ARBA" id="ARBA00007286"/>
    </source>
</evidence>
<dbReference type="GO" id="GO:0005819">
    <property type="term" value="C:spindle"/>
    <property type="evidence" value="ECO:0007669"/>
    <property type="project" value="UniProtKB-SubCell"/>
</dbReference>
<evidence type="ECO:0000256" key="4">
    <source>
        <dbReference type="ARBA" id="ARBA00022490"/>
    </source>
</evidence>
<dbReference type="Pfam" id="PF12926">
    <property type="entry name" value="MOZART2"/>
    <property type="match status" value="1"/>
</dbReference>
<dbReference type="PANTHER" id="PTHR28578">
    <property type="entry name" value="MITOTIC-SPINDLE ORGANIZING PROTEIN 2A-RELATED"/>
    <property type="match status" value="1"/>
</dbReference>